<dbReference type="VEuPathDB" id="VectorBase:SSCA007726"/>
<name>A0A132A0B9_SARSC</name>
<accession>A0A132A0B9</accession>
<evidence type="ECO:0000313" key="1">
    <source>
        <dbReference type="EMBL" id="KPM04496.1"/>
    </source>
</evidence>
<evidence type="ECO:0000313" key="2">
    <source>
        <dbReference type="Proteomes" id="UP000616769"/>
    </source>
</evidence>
<organism evidence="1 2">
    <name type="scientific">Sarcoptes scabiei</name>
    <name type="common">Itch mite</name>
    <name type="synonym">Acarus scabiei</name>
    <dbReference type="NCBI Taxonomy" id="52283"/>
    <lineage>
        <taxon>Eukaryota</taxon>
        <taxon>Metazoa</taxon>
        <taxon>Ecdysozoa</taxon>
        <taxon>Arthropoda</taxon>
        <taxon>Chelicerata</taxon>
        <taxon>Arachnida</taxon>
        <taxon>Acari</taxon>
        <taxon>Acariformes</taxon>
        <taxon>Sarcoptiformes</taxon>
        <taxon>Astigmata</taxon>
        <taxon>Psoroptidia</taxon>
        <taxon>Sarcoptoidea</taxon>
        <taxon>Sarcoptidae</taxon>
        <taxon>Sarcoptinae</taxon>
        <taxon>Sarcoptes</taxon>
    </lineage>
</organism>
<comment type="caution">
    <text evidence="1">The sequence shown here is derived from an EMBL/GenBank/DDBJ whole genome shotgun (WGS) entry which is preliminary data.</text>
</comment>
<dbReference type="AlphaFoldDB" id="A0A132A0B9"/>
<dbReference type="OrthoDB" id="6508468at2759"/>
<reference evidence="1 2" key="1">
    <citation type="journal article" date="2015" name="Parasit. Vectors">
        <title>Draft genome of the scabies mite.</title>
        <authorList>
            <person name="Rider S.D.Jr."/>
            <person name="Morgan M.S."/>
            <person name="Arlian L.G."/>
        </authorList>
    </citation>
    <scope>NUCLEOTIDE SEQUENCE [LARGE SCALE GENOMIC DNA]</scope>
    <source>
        <strain evidence="1">Arlian Lab</strain>
    </source>
</reference>
<protein>
    <submittedName>
        <fullName evidence="1">Uncharacterized protein</fullName>
    </submittedName>
</protein>
<proteinExistence type="predicted"/>
<gene>
    <name evidence="1" type="ORF">QR98_0029450</name>
</gene>
<dbReference type="EMBL" id="JXLN01009042">
    <property type="protein sequence ID" value="KPM04496.1"/>
    <property type="molecule type" value="Genomic_DNA"/>
</dbReference>
<sequence>MLCFIANSKVSGWSTSHRSYSKPDFIFSPEYSTKIEEIQTKGENLRQRICKLTNDEARDLNEKIHECNQLNHIHKIEELLKPCRKLKITQADLYLEFERIDCQFEECQMKVMNSPEYSQIMHELERLKPEERLENDHKRFVILILSFKFYKFLNFFFRPIFSPTDLCYGSAWSET</sequence>
<dbReference type="Proteomes" id="UP000616769">
    <property type="component" value="Unassembled WGS sequence"/>
</dbReference>